<dbReference type="InterPro" id="IPR027417">
    <property type="entry name" value="P-loop_NTPase"/>
</dbReference>
<dbReference type="OrthoDB" id="31298at2157"/>
<dbReference type="GO" id="GO:0016887">
    <property type="term" value="F:ATP hydrolysis activity"/>
    <property type="evidence" value="ECO:0007669"/>
    <property type="project" value="InterPro"/>
</dbReference>
<evidence type="ECO:0000256" key="1">
    <source>
        <dbReference type="ARBA" id="ARBA00005417"/>
    </source>
</evidence>
<dbReference type="PROSITE" id="PS50893">
    <property type="entry name" value="ABC_TRANSPORTER_2"/>
    <property type="match status" value="1"/>
</dbReference>
<gene>
    <name evidence="6" type="ORF">BRM9_2182</name>
</gene>
<evidence type="ECO:0000313" key="7">
    <source>
        <dbReference type="Proteomes" id="UP000029661"/>
    </source>
</evidence>
<protein>
    <submittedName>
        <fullName evidence="6">Bacitracin ABC transporter ATP-binding protein</fullName>
    </submittedName>
</protein>
<dbReference type="PROSITE" id="PS00211">
    <property type="entry name" value="ABC_TRANSPORTER_1"/>
    <property type="match status" value="1"/>
</dbReference>
<accession>A0A089ZVT3</accession>
<evidence type="ECO:0000259" key="5">
    <source>
        <dbReference type="PROSITE" id="PS50893"/>
    </source>
</evidence>
<evidence type="ECO:0000256" key="4">
    <source>
        <dbReference type="ARBA" id="ARBA00022840"/>
    </source>
</evidence>
<dbReference type="InterPro" id="IPR017871">
    <property type="entry name" value="ABC_transporter-like_CS"/>
</dbReference>
<evidence type="ECO:0000256" key="2">
    <source>
        <dbReference type="ARBA" id="ARBA00022448"/>
    </source>
</evidence>
<dbReference type="Gene3D" id="3.40.50.300">
    <property type="entry name" value="P-loop containing nucleotide triphosphate hydrolases"/>
    <property type="match status" value="1"/>
</dbReference>
<dbReference type="STRING" id="2162.BRM9_2182"/>
<dbReference type="AlphaFoldDB" id="A0A089ZVT3"/>
<dbReference type="InterPro" id="IPR003439">
    <property type="entry name" value="ABC_transporter-like_ATP-bd"/>
</dbReference>
<dbReference type="RefSeq" id="WP_048085752.1">
    <property type="nucleotide sequence ID" value="NZ_CP006933.1"/>
</dbReference>
<keyword evidence="4 6" id="KW-0067">ATP-binding</keyword>
<dbReference type="Pfam" id="PF00005">
    <property type="entry name" value="ABC_tran"/>
    <property type="match status" value="1"/>
</dbReference>
<dbReference type="SUPFAM" id="SSF52540">
    <property type="entry name" value="P-loop containing nucleoside triphosphate hydrolases"/>
    <property type="match status" value="1"/>
</dbReference>
<comment type="similarity">
    <text evidence="1">Belongs to the ABC transporter superfamily.</text>
</comment>
<keyword evidence="3" id="KW-0547">Nucleotide-binding</keyword>
<keyword evidence="2" id="KW-0813">Transport</keyword>
<evidence type="ECO:0000256" key="3">
    <source>
        <dbReference type="ARBA" id="ARBA00022741"/>
    </source>
</evidence>
<dbReference type="GO" id="GO:0005524">
    <property type="term" value="F:ATP binding"/>
    <property type="evidence" value="ECO:0007669"/>
    <property type="project" value="UniProtKB-KW"/>
</dbReference>
<evidence type="ECO:0000313" key="6">
    <source>
        <dbReference type="EMBL" id="AIS32984.1"/>
    </source>
</evidence>
<dbReference type="GeneID" id="24793354"/>
<dbReference type="PANTHER" id="PTHR43335">
    <property type="entry name" value="ABC TRANSPORTER, ATP-BINDING PROTEIN"/>
    <property type="match status" value="1"/>
</dbReference>
<dbReference type="CDD" id="cd03268">
    <property type="entry name" value="ABC_BcrA_bacitracin_resist"/>
    <property type="match status" value="1"/>
</dbReference>
<name>A0A089ZVT3_METFO</name>
<dbReference type="InterPro" id="IPR003593">
    <property type="entry name" value="AAA+_ATPase"/>
</dbReference>
<reference evidence="6 7" key="1">
    <citation type="submission" date="2013-12" db="EMBL/GenBank/DDBJ databases">
        <title>The complete genome sequence of Methanobacterium sp. BRM9.</title>
        <authorList>
            <consortium name="Pastoral Greenhouse Gas Research Consortium"/>
            <person name="Kelly W.J."/>
            <person name="Leahy S.C."/>
            <person name="Perry R."/>
            <person name="Li D."/>
            <person name="Altermann E."/>
            <person name="Lambie S.C."/>
            <person name="Attwood G.T."/>
        </authorList>
    </citation>
    <scope>NUCLEOTIDE SEQUENCE [LARGE SCALE GENOMIC DNA]</scope>
    <source>
        <strain evidence="6 7">BRM9</strain>
    </source>
</reference>
<dbReference type="SMART" id="SM00382">
    <property type="entry name" value="AAA"/>
    <property type="match status" value="1"/>
</dbReference>
<proteinExistence type="inferred from homology"/>
<organism evidence="6 7">
    <name type="scientific">Methanobacterium formicicum</name>
    <dbReference type="NCBI Taxonomy" id="2162"/>
    <lineage>
        <taxon>Archaea</taxon>
        <taxon>Methanobacteriati</taxon>
        <taxon>Methanobacteriota</taxon>
        <taxon>Methanomada group</taxon>
        <taxon>Methanobacteria</taxon>
        <taxon>Methanobacteriales</taxon>
        <taxon>Methanobacteriaceae</taxon>
        <taxon>Methanobacterium</taxon>
    </lineage>
</organism>
<dbReference type="EMBL" id="CP006933">
    <property type="protein sequence ID" value="AIS32984.1"/>
    <property type="molecule type" value="Genomic_DNA"/>
</dbReference>
<feature type="domain" description="ABC transporter" evidence="5">
    <location>
        <begin position="5"/>
        <end position="235"/>
    </location>
</feature>
<dbReference type="PANTHER" id="PTHR43335:SF4">
    <property type="entry name" value="ABC TRANSPORTER, ATP-BINDING PROTEIN"/>
    <property type="match status" value="1"/>
</dbReference>
<dbReference type="KEGG" id="mfc:BRM9_2182"/>
<sequence length="306" mass="34289">MNYAIETTHLTKNYGDFQAVNDLEIRVPAGKVYGFLGRNGSGKTTTIRMIMGLIKPDNGNIKIFGQEIGRNRSEYLADIGTIIETPGFYPNLSAFENLKITSKMFKTPEERITEALGTVGLSRYPGINRKKVGKFSLGMKQRLGIANALVHSPRILILDEPTNGLDPAGIMEMRKLIRHLSQSMGITIFVSSHLLLEVQQIADYIGIIDQGKLIQEGSINMFDTNEQSFLVLETDKLQKTSQLIESLGYDYEKTDSGFKIFCNREENVIINKKLVGNQINVYNLESVSKTLEERFLGITKSQEVVI</sequence>
<dbReference type="Proteomes" id="UP000029661">
    <property type="component" value="Chromosome"/>
</dbReference>